<proteinExistence type="predicted"/>
<evidence type="ECO:0008006" key="10">
    <source>
        <dbReference type="Google" id="ProtNLM"/>
    </source>
</evidence>
<dbReference type="SUPFAM" id="SSF57903">
    <property type="entry name" value="FYVE/PHD zinc finger"/>
    <property type="match status" value="1"/>
</dbReference>
<feature type="domain" description="PHD-type" evidence="6">
    <location>
        <begin position="131"/>
        <end position="179"/>
    </location>
</feature>
<feature type="region of interest" description="Disordered" evidence="5">
    <location>
        <begin position="264"/>
        <end position="369"/>
    </location>
</feature>
<organism evidence="8 9">
    <name type="scientific">Venturia effusa</name>
    <dbReference type="NCBI Taxonomy" id="50376"/>
    <lineage>
        <taxon>Eukaryota</taxon>
        <taxon>Fungi</taxon>
        <taxon>Dikarya</taxon>
        <taxon>Ascomycota</taxon>
        <taxon>Pezizomycotina</taxon>
        <taxon>Dothideomycetes</taxon>
        <taxon>Pleosporomycetidae</taxon>
        <taxon>Venturiales</taxon>
        <taxon>Venturiaceae</taxon>
        <taxon>Venturia</taxon>
    </lineage>
</organism>
<dbReference type="OrthoDB" id="8062037at2759"/>
<evidence type="ECO:0000313" key="8">
    <source>
        <dbReference type="EMBL" id="QDS75163.1"/>
    </source>
</evidence>
<feature type="compositionally biased region" description="Basic and acidic residues" evidence="5">
    <location>
        <begin position="272"/>
        <end position="299"/>
    </location>
</feature>
<feature type="compositionally biased region" description="Polar residues" evidence="5">
    <location>
        <begin position="429"/>
        <end position="438"/>
    </location>
</feature>
<dbReference type="AlphaFoldDB" id="A0A517LHP9"/>
<dbReference type="PANTHER" id="PTHR12618:SF20">
    <property type="entry name" value="PHD AND RING FINGER DOMAIN-CONTAINING PROTEIN 1"/>
    <property type="match status" value="1"/>
</dbReference>
<feature type="region of interest" description="Disordered" evidence="5">
    <location>
        <begin position="581"/>
        <end position="614"/>
    </location>
</feature>
<dbReference type="Pfam" id="PF13639">
    <property type="entry name" value="zf-RING_2"/>
    <property type="match status" value="1"/>
</dbReference>
<accession>A0A517LHP9</accession>
<keyword evidence="2 4" id="KW-0863">Zinc-finger</keyword>
<dbReference type="InterPro" id="IPR047157">
    <property type="entry name" value="PHRF1/Atg35"/>
</dbReference>
<dbReference type="PANTHER" id="PTHR12618">
    <property type="entry name" value="PHD AND RING FINGER DOMAIN-CONTAINING PROTEIN 1"/>
    <property type="match status" value="1"/>
</dbReference>
<evidence type="ECO:0000256" key="2">
    <source>
        <dbReference type="ARBA" id="ARBA00022771"/>
    </source>
</evidence>
<feature type="compositionally biased region" description="Low complexity" evidence="5">
    <location>
        <begin position="493"/>
        <end position="504"/>
    </location>
</feature>
<dbReference type="InterPro" id="IPR001841">
    <property type="entry name" value="Znf_RING"/>
</dbReference>
<dbReference type="PROSITE" id="PS50016">
    <property type="entry name" value="ZF_PHD_2"/>
    <property type="match status" value="1"/>
</dbReference>
<dbReference type="Proteomes" id="UP000316270">
    <property type="component" value="Chromosome 12"/>
</dbReference>
<evidence type="ECO:0000313" key="9">
    <source>
        <dbReference type="Proteomes" id="UP000316270"/>
    </source>
</evidence>
<evidence type="ECO:0000256" key="1">
    <source>
        <dbReference type="ARBA" id="ARBA00022723"/>
    </source>
</evidence>
<dbReference type="EMBL" id="CP042196">
    <property type="protein sequence ID" value="QDS75163.1"/>
    <property type="molecule type" value="Genomic_DNA"/>
</dbReference>
<reference evidence="8 9" key="1">
    <citation type="submission" date="2019-07" db="EMBL/GenBank/DDBJ databases">
        <title>Finished genome of Venturia effusa.</title>
        <authorList>
            <person name="Young C.A."/>
            <person name="Cox M.P."/>
            <person name="Ganley A.R.D."/>
            <person name="David W.J."/>
        </authorList>
    </citation>
    <scope>NUCLEOTIDE SEQUENCE [LARGE SCALE GENOMIC DNA]</scope>
    <source>
        <strain evidence="9">albino</strain>
    </source>
</reference>
<dbReference type="STRING" id="50376.A0A517LHP9"/>
<sequence>MAESCIVCLGDLYQDDPGVSTAEVASSSPLENNDRDASNPSSTPPPQPPEGEQELIAHLLPCGHFLHDECLKPWVERANSCPVCRQTFNMVEVSASLRGPVVSSYAVQDKRQVADIDPTMIVEEDPLDEHDGPCMICETVGDESELLLCDGCSNTCHVMCAGLDGIPAGAWFCYTCSEDPQILANNVTTPGQRRQGRRRGREPAWERVWRSVFDRLHFDLEFPFDEEEESLPARQRAEAERREFQEWRRRFDVAARQGAATRFRNTAAIVRQPERRRPSPESQEEIRAWNAFEKARAAEEGQNEPARNRRKRKSPSASPRETPTEPERRLKRPRTARRPQNIAEAPESTGESSRAASSRPVAPSAIRPPLAFPRLEANGAPTFLESLISEVEAHPPAGGQEENPWTDYNSDGAERSPSPLNYSPDASPAASNHASPRNMTPPPHSPIMRPVSPPLASTITPIFPPAPDFSPFSPVTDSVERARSRHRSKHTSPSHSPSHSPTRAPISYEMKSEIQKMVSGVLKPHYAKRLVDKETFTDINRDISRMLYDLVWDDGGFVDKSARDRWEKVAVEEVEKAVQEAKLKQDKRKEDEEAAMTMTPGHDLPVRSSTTISA</sequence>
<feature type="compositionally biased region" description="Low complexity" evidence="5">
    <location>
        <begin position="352"/>
        <end position="369"/>
    </location>
</feature>
<evidence type="ECO:0000259" key="6">
    <source>
        <dbReference type="PROSITE" id="PS50016"/>
    </source>
</evidence>
<dbReference type="SMART" id="SM00184">
    <property type="entry name" value="RING"/>
    <property type="match status" value="2"/>
</dbReference>
<feature type="region of interest" description="Disordered" evidence="5">
    <location>
        <begin position="17"/>
        <end position="52"/>
    </location>
</feature>
<dbReference type="InterPro" id="IPR019787">
    <property type="entry name" value="Znf_PHD-finger"/>
</dbReference>
<evidence type="ECO:0000256" key="4">
    <source>
        <dbReference type="PROSITE-ProRule" id="PRU00175"/>
    </source>
</evidence>
<dbReference type="GO" id="GO:0008270">
    <property type="term" value="F:zinc ion binding"/>
    <property type="evidence" value="ECO:0007669"/>
    <property type="project" value="UniProtKB-KW"/>
</dbReference>
<evidence type="ECO:0000256" key="5">
    <source>
        <dbReference type="SAM" id="MobiDB-lite"/>
    </source>
</evidence>
<dbReference type="SMART" id="SM00249">
    <property type="entry name" value="PHD"/>
    <property type="match status" value="1"/>
</dbReference>
<feature type="region of interest" description="Disordered" evidence="5">
    <location>
        <begin position="386"/>
        <end position="504"/>
    </location>
</feature>
<keyword evidence="3" id="KW-0862">Zinc</keyword>
<protein>
    <recommendedName>
        <fullName evidence="10">RING-type domain-containing protein</fullName>
    </recommendedName>
</protein>
<dbReference type="Pfam" id="PF00628">
    <property type="entry name" value="PHD"/>
    <property type="match status" value="1"/>
</dbReference>
<keyword evidence="9" id="KW-1185">Reference proteome</keyword>
<dbReference type="Gene3D" id="3.30.40.10">
    <property type="entry name" value="Zinc/RING finger domain, C3HC4 (zinc finger)"/>
    <property type="match status" value="2"/>
</dbReference>
<dbReference type="PROSITE" id="PS50089">
    <property type="entry name" value="ZF_RING_2"/>
    <property type="match status" value="1"/>
</dbReference>
<feature type="compositionally biased region" description="Basic and acidic residues" evidence="5">
    <location>
        <begin position="581"/>
        <end position="591"/>
    </location>
</feature>
<gene>
    <name evidence="8" type="ORF">FKW77_008267</name>
</gene>
<feature type="domain" description="RING-type" evidence="7">
    <location>
        <begin position="5"/>
        <end position="85"/>
    </location>
</feature>
<dbReference type="InterPro" id="IPR013083">
    <property type="entry name" value="Znf_RING/FYVE/PHD"/>
</dbReference>
<feature type="compositionally biased region" description="Basic residues" evidence="5">
    <location>
        <begin position="483"/>
        <end position="492"/>
    </location>
</feature>
<keyword evidence="1" id="KW-0479">Metal-binding</keyword>
<dbReference type="SUPFAM" id="SSF57850">
    <property type="entry name" value="RING/U-box"/>
    <property type="match status" value="1"/>
</dbReference>
<evidence type="ECO:0000256" key="3">
    <source>
        <dbReference type="ARBA" id="ARBA00022833"/>
    </source>
</evidence>
<evidence type="ECO:0000259" key="7">
    <source>
        <dbReference type="PROSITE" id="PS50089"/>
    </source>
</evidence>
<dbReference type="InterPro" id="IPR011011">
    <property type="entry name" value="Znf_FYVE_PHD"/>
</dbReference>
<name>A0A517LHP9_9PEZI</name>
<dbReference type="InterPro" id="IPR001965">
    <property type="entry name" value="Znf_PHD"/>
</dbReference>